<dbReference type="Proteomes" id="UP000288805">
    <property type="component" value="Unassembled WGS sequence"/>
</dbReference>
<evidence type="ECO:0000313" key="1">
    <source>
        <dbReference type="EMBL" id="RVX12814.1"/>
    </source>
</evidence>
<comment type="caution">
    <text evidence="1">The sequence shown here is derived from an EMBL/GenBank/DDBJ whole genome shotgun (WGS) entry which is preliminary data.</text>
</comment>
<name>A0A438JV26_VITVI</name>
<proteinExistence type="predicted"/>
<accession>A0A438JV26</accession>
<protein>
    <submittedName>
        <fullName evidence="1">Uncharacterized protein</fullName>
    </submittedName>
</protein>
<sequence length="124" mass="14248">MKFCNQHHPLSLPPFPIVEHKLSQRSSRFGGNFRVEEENCRLGWSWNPSKRSFDLCTRKKKPHLELMHPNKSSIGQFGNSEEYYSTSSTTCQRHENHAALSERIVVLALPAASSPQCELHIIFN</sequence>
<dbReference type="EMBL" id="QGNW01000026">
    <property type="protein sequence ID" value="RVX12814.1"/>
    <property type="molecule type" value="Genomic_DNA"/>
</dbReference>
<gene>
    <name evidence="1" type="ORF">CK203_009950</name>
</gene>
<reference evidence="1 2" key="1">
    <citation type="journal article" date="2018" name="PLoS Genet.">
        <title>Population sequencing reveals clonal diversity and ancestral inbreeding in the grapevine cultivar Chardonnay.</title>
        <authorList>
            <person name="Roach M.J."/>
            <person name="Johnson D.L."/>
            <person name="Bohlmann J."/>
            <person name="van Vuuren H.J."/>
            <person name="Jones S.J."/>
            <person name="Pretorius I.S."/>
            <person name="Schmidt S.A."/>
            <person name="Borneman A.R."/>
        </authorList>
    </citation>
    <scope>NUCLEOTIDE SEQUENCE [LARGE SCALE GENOMIC DNA]</scope>
    <source>
        <strain evidence="2">cv. Chardonnay</strain>
        <tissue evidence="1">Leaf</tissue>
    </source>
</reference>
<evidence type="ECO:0000313" key="2">
    <source>
        <dbReference type="Proteomes" id="UP000288805"/>
    </source>
</evidence>
<dbReference type="AlphaFoldDB" id="A0A438JV26"/>
<organism evidence="1 2">
    <name type="scientific">Vitis vinifera</name>
    <name type="common">Grape</name>
    <dbReference type="NCBI Taxonomy" id="29760"/>
    <lineage>
        <taxon>Eukaryota</taxon>
        <taxon>Viridiplantae</taxon>
        <taxon>Streptophyta</taxon>
        <taxon>Embryophyta</taxon>
        <taxon>Tracheophyta</taxon>
        <taxon>Spermatophyta</taxon>
        <taxon>Magnoliopsida</taxon>
        <taxon>eudicotyledons</taxon>
        <taxon>Gunneridae</taxon>
        <taxon>Pentapetalae</taxon>
        <taxon>rosids</taxon>
        <taxon>Vitales</taxon>
        <taxon>Vitaceae</taxon>
        <taxon>Viteae</taxon>
        <taxon>Vitis</taxon>
    </lineage>
</organism>